<accession>A0A2W5A1A8</accession>
<dbReference type="InterPro" id="IPR042047">
    <property type="entry name" value="SleB_dom1"/>
</dbReference>
<proteinExistence type="predicted"/>
<comment type="caution">
    <text evidence="2">The sequence shown here is derived from an EMBL/GenBank/DDBJ whole genome shotgun (WGS) entry which is preliminary data.</text>
</comment>
<dbReference type="Pfam" id="PF07486">
    <property type="entry name" value="Hydrolase_2"/>
    <property type="match status" value="1"/>
</dbReference>
<evidence type="ECO:0000313" key="3">
    <source>
        <dbReference type="Proteomes" id="UP000249557"/>
    </source>
</evidence>
<dbReference type="GO" id="GO:0016787">
    <property type="term" value="F:hydrolase activity"/>
    <property type="evidence" value="ECO:0007669"/>
    <property type="project" value="UniProtKB-KW"/>
</dbReference>
<keyword evidence="2" id="KW-0378">Hydrolase</keyword>
<evidence type="ECO:0000259" key="1">
    <source>
        <dbReference type="Pfam" id="PF07486"/>
    </source>
</evidence>
<sequence>MKKFLKILTGRNPDGEKKLAQNFYDELSIDVLARTLWGEARGEGLKGMEAVASVVLNRVAVAEHRGHYWWGANIISVCQKPYQFSCWNRSDANYQKLQAVTDKDIHFATAIRIARRAVAGTLADATGGATHYHARGISPNWAKGREPSAIIGNHIFYHLIEG</sequence>
<name>A0A2W5A1A8_9BACT</name>
<gene>
    <name evidence="2" type="ORF">DI626_01955</name>
</gene>
<organism evidence="2 3">
    <name type="scientific">Micavibrio aeruginosavorus</name>
    <dbReference type="NCBI Taxonomy" id="349221"/>
    <lineage>
        <taxon>Bacteria</taxon>
        <taxon>Pseudomonadati</taxon>
        <taxon>Bdellovibrionota</taxon>
        <taxon>Bdellovibrionia</taxon>
        <taxon>Bdellovibrionales</taxon>
        <taxon>Pseudobdellovibrionaceae</taxon>
        <taxon>Micavibrio</taxon>
    </lineage>
</organism>
<dbReference type="InterPro" id="IPR011105">
    <property type="entry name" value="Cell_wall_hydrolase_SleB"/>
</dbReference>
<protein>
    <submittedName>
        <fullName evidence="2">Cell wall hydrolase</fullName>
    </submittedName>
</protein>
<evidence type="ECO:0000313" key="2">
    <source>
        <dbReference type="EMBL" id="PZO88353.1"/>
    </source>
</evidence>
<dbReference type="Proteomes" id="UP000249557">
    <property type="component" value="Unassembled WGS sequence"/>
</dbReference>
<feature type="domain" description="Cell wall hydrolase SleB" evidence="1">
    <location>
        <begin position="42"/>
        <end position="157"/>
    </location>
</feature>
<reference evidence="2 3" key="1">
    <citation type="submission" date="2017-08" db="EMBL/GenBank/DDBJ databases">
        <title>Infants hospitalized years apart are colonized by the same room-sourced microbial strains.</title>
        <authorList>
            <person name="Brooks B."/>
            <person name="Olm M.R."/>
            <person name="Firek B.A."/>
            <person name="Baker R."/>
            <person name="Thomas B.C."/>
            <person name="Morowitz M.J."/>
            <person name="Banfield J.F."/>
        </authorList>
    </citation>
    <scope>NUCLEOTIDE SEQUENCE [LARGE SCALE GENOMIC DNA]</scope>
    <source>
        <strain evidence="2">S2_018_000_R2_104</strain>
    </source>
</reference>
<dbReference type="AlphaFoldDB" id="A0A2W5A1A8"/>
<dbReference type="EMBL" id="QFNK01000020">
    <property type="protein sequence ID" value="PZO88353.1"/>
    <property type="molecule type" value="Genomic_DNA"/>
</dbReference>
<dbReference type="Gene3D" id="1.10.10.2520">
    <property type="entry name" value="Cell wall hydrolase SleB, domain 1"/>
    <property type="match status" value="1"/>
</dbReference>